<accession>A0A177Y1R1</accession>
<protein>
    <submittedName>
        <fullName evidence="2">Uncharacterized protein</fullName>
    </submittedName>
</protein>
<feature type="coiled-coil region" evidence="1">
    <location>
        <begin position="68"/>
        <end position="95"/>
    </location>
</feature>
<organism evidence="2 3">
    <name type="scientific">Vibrio bivalvicida</name>
    <dbReference type="NCBI Taxonomy" id="1276888"/>
    <lineage>
        <taxon>Bacteria</taxon>
        <taxon>Pseudomonadati</taxon>
        <taxon>Pseudomonadota</taxon>
        <taxon>Gammaproteobacteria</taxon>
        <taxon>Vibrionales</taxon>
        <taxon>Vibrionaceae</taxon>
        <taxon>Vibrio</taxon>
        <taxon>Vibrio oreintalis group</taxon>
    </lineage>
</organism>
<dbReference type="AlphaFoldDB" id="A0A177Y1R1"/>
<dbReference type="EMBL" id="LLEI02000021">
    <property type="protein sequence ID" value="OAJ94803.1"/>
    <property type="molecule type" value="Genomic_DNA"/>
</dbReference>
<evidence type="ECO:0000256" key="1">
    <source>
        <dbReference type="SAM" id="Coils"/>
    </source>
</evidence>
<reference evidence="2 3" key="1">
    <citation type="journal article" date="2016" name="Syst. Appl. Microbiol.">
        <title>Vibrio bivalvicida sp. nov., a novel larval pathogen for bivalve molluscs reared in a hatchery.</title>
        <authorList>
            <person name="Dubert J."/>
            <person name="Romalde J.L."/>
            <person name="Prado S."/>
            <person name="Barja J.L."/>
        </authorList>
    </citation>
    <scope>NUCLEOTIDE SEQUENCE [LARGE SCALE GENOMIC DNA]</scope>
    <source>
        <strain evidence="2 3">605</strain>
    </source>
</reference>
<evidence type="ECO:0000313" key="2">
    <source>
        <dbReference type="EMBL" id="OAJ94803.1"/>
    </source>
</evidence>
<dbReference type="RefSeq" id="WP_054961152.1">
    <property type="nucleotide sequence ID" value="NZ_LLEI02000021.1"/>
</dbReference>
<keyword evidence="1" id="KW-0175">Coiled coil</keyword>
<evidence type="ECO:0000313" key="3">
    <source>
        <dbReference type="Proteomes" id="UP000078406"/>
    </source>
</evidence>
<comment type="caution">
    <text evidence="2">The sequence shown here is derived from an EMBL/GenBank/DDBJ whole genome shotgun (WGS) entry which is preliminary data.</text>
</comment>
<proteinExistence type="predicted"/>
<sequence>MITVHRDYELVGMNHSHAHIEINPTGLIDVEIMENKLHLQAEFSELSFKKVGGHTRLCGKQNKKPWQVELENKDAEEINRLIDAASEEYETLMRDL</sequence>
<name>A0A177Y1R1_9VIBR</name>
<gene>
    <name evidence="2" type="ORF">APB76_05835</name>
</gene>
<dbReference type="Proteomes" id="UP000078406">
    <property type="component" value="Unassembled WGS sequence"/>
</dbReference>